<feature type="non-terminal residue" evidence="2">
    <location>
        <position position="74"/>
    </location>
</feature>
<proteinExistence type="predicted"/>
<feature type="region of interest" description="Disordered" evidence="1">
    <location>
        <begin position="1"/>
        <end position="35"/>
    </location>
</feature>
<organism evidence="2 3">
    <name type="scientific">Potamilus streckersoni</name>
    <dbReference type="NCBI Taxonomy" id="2493646"/>
    <lineage>
        <taxon>Eukaryota</taxon>
        <taxon>Metazoa</taxon>
        <taxon>Spiralia</taxon>
        <taxon>Lophotrochozoa</taxon>
        <taxon>Mollusca</taxon>
        <taxon>Bivalvia</taxon>
        <taxon>Autobranchia</taxon>
        <taxon>Heteroconchia</taxon>
        <taxon>Palaeoheterodonta</taxon>
        <taxon>Unionida</taxon>
        <taxon>Unionoidea</taxon>
        <taxon>Unionidae</taxon>
        <taxon>Ambleminae</taxon>
        <taxon>Lampsilini</taxon>
        <taxon>Potamilus</taxon>
    </lineage>
</organism>
<evidence type="ECO:0000313" key="3">
    <source>
        <dbReference type="Proteomes" id="UP001195483"/>
    </source>
</evidence>
<reference evidence="2" key="3">
    <citation type="submission" date="2023-05" db="EMBL/GenBank/DDBJ databases">
        <authorList>
            <person name="Smith C.H."/>
        </authorList>
    </citation>
    <scope>NUCLEOTIDE SEQUENCE</scope>
    <source>
        <strain evidence="2">CHS0354</strain>
        <tissue evidence="2">Mantle</tissue>
    </source>
</reference>
<gene>
    <name evidence="2" type="ORF">CHS0354_034682</name>
</gene>
<accession>A0AAE0RML0</accession>
<reference evidence="2" key="1">
    <citation type="journal article" date="2021" name="Genome Biol. Evol.">
        <title>A High-Quality Reference Genome for a Parasitic Bivalve with Doubly Uniparental Inheritance (Bivalvia: Unionida).</title>
        <authorList>
            <person name="Smith C.H."/>
        </authorList>
    </citation>
    <scope>NUCLEOTIDE SEQUENCE</scope>
    <source>
        <strain evidence="2">CHS0354</strain>
    </source>
</reference>
<evidence type="ECO:0000313" key="2">
    <source>
        <dbReference type="EMBL" id="KAK3575920.1"/>
    </source>
</evidence>
<protein>
    <submittedName>
        <fullName evidence="2">Uncharacterized protein</fullName>
    </submittedName>
</protein>
<reference evidence="2" key="2">
    <citation type="journal article" date="2021" name="Genome Biol. Evol.">
        <title>Developing a high-quality reference genome for a parasitic bivalve with doubly uniparental inheritance (Bivalvia: Unionida).</title>
        <authorList>
            <person name="Smith C.H."/>
        </authorList>
    </citation>
    <scope>NUCLEOTIDE SEQUENCE</scope>
    <source>
        <strain evidence="2">CHS0354</strain>
        <tissue evidence="2">Mantle</tissue>
    </source>
</reference>
<sequence length="74" mass="8624">MDFFFDLFDSDTKKKPKAESKNKTSINTGSGELPSVQGIRGHQILNLQKFDPRENDRIKEEGIHKELHRLYMCD</sequence>
<evidence type="ECO:0000256" key="1">
    <source>
        <dbReference type="SAM" id="MobiDB-lite"/>
    </source>
</evidence>
<comment type="caution">
    <text evidence="2">The sequence shown here is derived from an EMBL/GenBank/DDBJ whole genome shotgun (WGS) entry which is preliminary data.</text>
</comment>
<dbReference type="EMBL" id="JAEAOA010002039">
    <property type="protein sequence ID" value="KAK3575920.1"/>
    <property type="molecule type" value="Genomic_DNA"/>
</dbReference>
<dbReference type="AlphaFoldDB" id="A0AAE0RML0"/>
<dbReference type="Proteomes" id="UP001195483">
    <property type="component" value="Unassembled WGS sequence"/>
</dbReference>
<feature type="compositionally biased region" description="Basic and acidic residues" evidence="1">
    <location>
        <begin position="10"/>
        <end position="22"/>
    </location>
</feature>
<keyword evidence="3" id="KW-1185">Reference proteome</keyword>
<name>A0AAE0RML0_9BIVA</name>